<evidence type="ECO:0000313" key="1">
    <source>
        <dbReference type="EMBL" id="ARF11456.1"/>
    </source>
</evidence>
<proteinExistence type="predicted"/>
<protein>
    <submittedName>
        <fullName evidence="1">Uncharacterized protein</fullName>
    </submittedName>
</protein>
<gene>
    <name evidence="1" type="ORF">Klosneuvirus_1_313</name>
</gene>
<sequence>MALWNIIDDCEIEQAELNCGCDKCDKELHSDNDKWYHMNVNSWDSHDYCLECGVSTFFDNLVFIDRTNMTIEEKPLKWKCDSCGTRLGGGCKWYTDNKDMDICMNCYNQPKEKLFDFVDKDKCCIIERVGSLVLNNENISNRVIPTQIEKDVTKERMEVYADCINNIAYIDKRFGSYKQWAMFAGPYDLPKHDIVTALLVNCGPIHRGEIASLVSDNHCRVGINIIYDSIDEYLKDYNEWYQMKPTNSDKDNFDYENATLEELAKHEEETEEDRYDDEKIMNACTEFCGYIRLKKNLDTYYG</sequence>
<reference evidence="1" key="1">
    <citation type="journal article" date="2017" name="Science">
        <title>Giant viruses with an expanded complement of translation system components.</title>
        <authorList>
            <person name="Schulz F."/>
            <person name="Yutin N."/>
            <person name="Ivanova N.N."/>
            <person name="Ortega D.R."/>
            <person name="Lee T.K."/>
            <person name="Vierheilig J."/>
            <person name="Daims H."/>
            <person name="Horn M."/>
            <person name="Wagner M."/>
            <person name="Jensen G.J."/>
            <person name="Kyrpides N.C."/>
            <person name="Koonin E.V."/>
            <person name="Woyke T."/>
        </authorList>
    </citation>
    <scope>NUCLEOTIDE SEQUENCE</scope>
    <source>
        <strain evidence="1">KNV1</strain>
    </source>
</reference>
<dbReference type="EMBL" id="KY684108">
    <property type="protein sequence ID" value="ARF11456.1"/>
    <property type="molecule type" value="Genomic_DNA"/>
</dbReference>
<name>A0A1V0SIA6_9VIRU</name>
<organism evidence="1">
    <name type="scientific">Klosneuvirus KNV1</name>
    <dbReference type="NCBI Taxonomy" id="1977640"/>
    <lineage>
        <taxon>Viruses</taxon>
        <taxon>Varidnaviria</taxon>
        <taxon>Bamfordvirae</taxon>
        <taxon>Nucleocytoviricota</taxon>
        <taxon>Megaviricetes</taxon>
        <taxon>Imitervirales</taxon>
        <taxon>Mimiviridae</taxon>
        <taxon>Klosneuvirinae</taxon>
        <taxon>Klosneuvirus</taxon>
    </lineage>
</organism>
<accession>A0A1V0SIA6</accession>